<feature type="domain" description="Predicted 3'-5' exonuclease PolB-like" evidence="1">
    <location>
        <begin position="113"/>
        <end position="228"/>
    </location>
</feature>
<dbReference type="Pfam" id="PF10108">
    <property type="entry name" value="DNA_pol_B_exo2"/>
    <property type="match status" value="1"/>
</dbReference>
<keyword evidence="3" id="KW-1185">Reference proteome</keyword>
<dbReference type="SUPFAM" id="SSF53098">
    <property type="entry name" value="Ribonuclease H-like"/>
    <property type="match status" value="1"/>
</dbReference>
<reference evidence="3" key="1">
    <citation type="journal article" date="2019" name="Int. J. Syst. Evol. Microbiol.">
        <title>The Global Catalogue of Microorganisms (GCM) 10K type strain sequencing project: providing services to taxonomists for standard genome sequencing and annotation.</title>
        <authorList>
            <consortium name="The Broad Institute Genomics Platform"/>
            <consortium name="The Broad Institute Genome Sequencing Center for Infectious Disease"/>
            <person name="Wu L."/>
            <person name="Ma J."/>
        </authorList>
    </citation>
    <scope>NUCLEOTIDE SEQUENCE [LARGE SCALE GENOMIC DNA]</scope>
    <source>
        <strain evidence="3">CCUG 2113</strain>
    </source>
</reference>
<comment type="caution">
    <text evidence="2">The sequence shown here is derived from an EMBL/GenBank/DDBJ whole genome shotgun (WGS) entry which is preliminary data.</text>
</comment>
<dbReference type="InterPro" id="IPR036397">
    <property type="entry name" value="RNaseH_sf"/>
</dbReference>
<evidence type="ECO:0000313" key="3">
    <source>
        <dbReference type="Proteomes" id="UP001595693"/>
    </source>
</evidence>
<dbReference type="RefSeq" id="WP_055396535.1">
    <property type="nucleotide sequence ID" value="NZ_JAMXAX010000009.1"/>
</dbReference>
<dbReference type="InterPro" id="IPR012337">
    <property type="entry name" value="RNaseH-like_sf"/>
</dbReference>
<gene>
    <name evidence="2" type="ORF">ACFOW3_13735</name>
</gene>
<dbReference type="Gene3D" id="3.30.420.10">
    <property type="entry name" value="Ribonuclease H-like superfamily/Ribonuclease H"/>
    <property type="match status" value="1"/>
</dbReference>
<dbReference type="EMBL" id="JBHSAJ010000037">
    <property type="protein sequence ID" value="MFC3935678.1"/>
    <property type="molecule type" value="Genomic_DNA"/>
</dbReference>
<dbReference type="Proteomes" id="UP001595693">
    <property type="component" value="Unassembled WGS sequence"/>
</dbReference>
<protein>
    <recommendedName>
        <fullName evidence="1">Predicted 3'-5' exonuclease PolB-like domain-containing protein</fullName>
    </recommendedName>
</protein>
<name>A0ABV8DBG0_9BURK</name>
<evidence type="ECO:0000313" key="2">
    <source>
        <dbReference type="EMBL" id="MFC3935678.1"/>
    </source>
</evidence>
<organism evidence="2 3">
    <name type="scientific">Acidovorax facilis</name>
    <dbReference type="NCBI Taxonomy" id="12917"/>
    <lineage>
        <taxon>Bacteria</taxon>
        <taxon>Pseudomonadati</taxon>
        <taxon>Pseudomonadota</taxon>
        <taxon>Betaproteobacteria</taxon>
        <taxon>Burkholderiales</taxon>
        <taxon>Comamonadaceae</taxon>
        <taxon>Acidovorax</taxon>
    </lineage>
</organism>
<accession>A0ABV8DBG0</accession>
<proteinExistence type="predicted"/>
<evidence type="ECO:0000259" key="1">
    <source>
        <dbReference type="Pfam" id="PF10108"/>
    </source>
</evidence>
<sequence>MNLFIDIETIPAQRPDVMEEIKANIKPPATFKKPESIAEWMRTEGPGAVEEAYRKTGLDGAYGQICVVGLAVNDFDPVAICELDWEDPGAERRILETLGCQLTDLIAPNGTFTTCVIGHNVSAFDLRFLLQRSIVNGIRPHATLARAAQAKPWEGDKVFDTMVQWTGSASVRISLDKLCKALSIPTPKDGITGAMVWDAVRDGRIDEVAAYCLKDVTATREAYKRMTFQMAQAA</sequence>
<dbReference type="InterPro" id="IPR019288">
    <property type="entry name" value="3'-5'_exonuclease_PolB-like"/>
</dbReference>